<feature type="compositionally biased region" description="Basic and acidic residues" evidence="1">
    <location>
        <begin position="559"/>
        <end position="570"/>
    </location>
</feature>
<feature type="compositionally biased region" description="Polar residues" evidence="1">
    <location>
        <begin position="260"/>
        <end position="271"/>
    </location>
</feature>
<gene>
    <name evidence="3" type="ORF">SEPMUDRAFT_149992</name>
</gene>
<feature type="compositionally biased region" description="Basic and acidic residues" evidence="1">
    <location>
        <begin position="809"/>
        <end position="820"/>
    </location>
</feature>
<dbReference type="CDD" id="cd04497">
    <property type="entry name" value="hPOT1_OB1_like"/>
    <property type="match status" value="1"/>
</dbReference>
<feature type="compositionally biased region" description="Basic and acidic residues" evidence="1">
    <location>
        <begin position="637"/>
        <end position="658"/>
    </location>
</feature>
<feature type="region of interest" description="Disordered" evidence="1">
    <location>
        <begin position="792"/>
        <end position="888"/>
    </location>
</feature>
<name>N1QG73_SPHMS</name>
<feature type="compositionally biased region" description="Polar residues" evidence="1">
    <location>
        <begin position="1087"/>
        <end position="1097"/>
    </location>
</feature>
<feature type="compositionally biased region" description="Polar residues" evidence="1">
    <location>
        <begin position="394"/>
        <end position="418"/>
    </location>
</feature>
<dbReference type="STRING" id="692275.N1QG73"/>
<dbReference type="InterPro" id="IPR011564">
    <property type="entry name" value="Telomer_end-bd_POT1/Cdc13"/>
</dbReference>
<dbReference type="InterPro" id="IPR012340">
    <property type="entry name" value="NA-bd_OB-fold"/>
</dbReference>
<feature type="region of interest" description="Disordered" evidence="1">
    <location>
        <begin position="344"/>
        <end position="663"/>
    </location>
</feature>
<feature type="compositionally biased region" description="Polar residues" evidence="1">
    <location>
        <begin position="509"/>
        <end position="525"/>
    </location>
</feature>
<dbReference type="Proteomes" id="UP000016931">
    <property type="component" value="Unassembled WGS sequence"/>
</dbReference>
<dbReference type="OMA" id="VWPYSSS"/>
<feature type="domain" description="Telomeric single stranded DNA binding POT1/Cdc13" evidence="2">
    <location>
        <begin position="1272"/>
        <end position="1441"/>
    </location>
</feature>
<accession>N1QG73</accession>
<feature type="compositionally biased region" description="Acidic residues" evidence="1">
    <location>
        <begin position="795"/>
        <end position="808"/>
    </location>
</feature>
<feature type="compositionally biased region" description="Low complexity" evidence="1">
    <location>
        <begin position="447"/>
        <end position="457"/>
    </location>
</feature>
<dbReference type="Gene3D" id="2.40.50.140">
    <property type="entry name" value="Nucleic acid-binding proteins"/>
    <property type="match status" value="1"/>
</dbReference>
<keyword evidence="4" id="KW-1185">Reference proteome</keyword>
<dbReference type="SUPFAM" id="SSF50249">
    <property type="entry name" value="Nucleic acid-binding proteins"/>
    <property type="match status" value="1"/>
</dbReference>
<dbReference type="Pfam" id="PF02765">
    <property type="entry name" value="POT1"/>
    <property type="match status" value="1"/>
</dbReference>
<dbReference type="GeneID" id="27903033"/>
<dbReference type="eggNOG" id="ENOG502SAAT">
    <property type="taxonomic scope" value="Eukaryota"/>
</dbReference>
<evidence type="ECO:0000313" key="3">
    <source>
        <dbReference type="EMBL" id="EMF12297.1"/>
    </source>
</evidence>
<dbReference type="GO" id="GO:0000781">
    <property type="term" value="C:chromosome, telomeric region"/>
    <property type="evidence" value="ECO:0007669"/>
    <property type="project" value="InterPro"/>
</dbReference>
<feature type="compositionally biased region" description="Basic and acidic residues" evidence="1">
    <location>
        <begin position="1228"/>
        <end position="1238"/>
    </location>
</feature>
<protein>
    <recommendedName>
        <fullName evidence="2">Telomeric single stranded DNA binding POT1/Cdc13 domain-containing protein</fullName>
    </recommendedName>
</protein>
<dbReference type="EMBL" id="KB456265">
    <property type="protein sequence ID" value="EMF12297.1"/>
    <property type="molecule type" value="Genomic_DNA"/>
</dbReference>
<feature type="compositionally biased region" description="Polar residues" evidence="1">
    <location>
        <begin position="1136"/>
        <end position="1147"/>
    </location>
</feature>
<feature type="region of interest" description="Disordered" evidence="1">
    <location>
        <begin position="1390"/>
        <end position="1429"/>
    </location>
</feature>
<dbReference type="SMART" id="SM00976">
    <property type="entry name" value="Telo_bind"/>
    <property type="match status" value="1"/>
</dbReference>
<organism evidence="3 4">
    <name type="scientific">Sphaerulina musiva (strain SO2202)</name>
    <name type="common">Poplar stem canker fungus</name>
    <name type="synonym">Septoria musiva</name>
    <dbReference type="NCBI Taxonomy" id="692275"/>
    <lineage>
        <taxon>Eukaryota</taxon>
        <taxon>Fungi</taxon>
        <taxon>Dikarya</taxon>
        <taxon>Ascomycota</taxon>
        <taxon>Pezizomycotina</taxon>
        <taxon>Dothideomycetes</taxon>
        <taxon>Dothideomycetidae</taxon>
        <taxon>Mycosphaerellales</taxon>
        <taxon>Mycosphaerellaceae</taxon>
        <taxon>Sphaerulina</taxon>
    </lineage>
</organism>
<feature type="compositionally biased region" description="Low complexity" evidence="1">
    <location>
        <begin position="623"/>
        <end position="632"/>
    </location>
</feature>
<dbReference type="GO" id="GO:0000723">
    <property type="term" value="P:telomere maintenance"/>
    <property type="evidence" value="ECO:0007669"/>
    <property type="project" value="InterPro"/>
</dbReference>
<evidence type="ECO:0000313" key="4">
    <source>
        <dbReference type="Proteomes" id="UP000016931"/>
    </source>
</evidence>
<reference evidence="3 4" key="1">
    <citation type="journal article" date="2012" name="PLoS Pathog.">
        <title>Diverse lifestyles and strategies of plant pathogenesis encoded in the genomes of eighteen Dothideomycetes fungi.</title>
        <authorList>
            <person name="Ohm R.A."/>
            <person name="Feau N."/>
            <person name="Henrissat B."/>
            <person name="Schoch C.L."/>
            <person name="Horwitz B.A."/>
            <person name="Barry K.W."/>
            <person name="Condon B.J."/>
            <person name="Copeland A.C."/>
            <person name="Dhillon B."/>
            <person name="Glaser F."/>
            <person name="Hesse C.N."/>
            <person name="Kosti I."/>
            <person name="LaButti K."/>
            <person name="Lindquist E.A."/>
            <person name="Lucas S."/>
            <person name="Salamov A.A."/>
            <person name="Bradshaw R.E."/>
            <person name="Ciuffetti L."/>
            <person name="Hamelin R.C."/>
            <person name="Kema G.H.J."/>
            <person name="Lawrence C."/>
            <person name="Scott J.A."/>
            <person name="Spatafora J.W."/>
            <person name="Turgeon B.G."/>
            <person name="de Wit P.J.G.M."/>
            <person name="Zhong S."/>
            <person name="Goodwin S.B."/>
            <person name="Grigoriev I.V."/>
        </authorList>
    </citation>
    <scope>NUCLEOTIDE SEQUENCE [LARGE SCALE GENOMIC DNA]</scope>
    <source>
        <strain evidence="3 4">SO2202</strain>
    </source>
</reference>
<sequence length="1450" mass="155703">MPLAPIMAAQIPIHTLDPESTPPPDKAIRAVVSLFWPYSSSTQQCALLLADRDFRLRSRKGQVRVRFTAASARLVAQGKVGIGDEVVLDLRGAQWAHDSSKVSTPGKSVEGELVYRGELSMEIARKDGSKGQVVQTHISVNEPTPPPEMDENVLARQTPARSARVSSLKDSLSGADLVPIYSSPAFVRRQRLSGDSFQKRDEVFDPFADIDSELENEHPRKKQRISDVSSWRLAGRSPSPEKQIPARNVSENIEMDAPAASSTQEEASQIAFSEDPLSAERLQPSRKIWAASSYPDVYPDYVATPSDTEEDEEMQQMYTQQVQSLANERLEREGVKVWDWAPQPDAAQVTEDMSEPGTTPDAGYFDENEESDEDDEMLSMQGEEADDNEMAVEQLTSPASATISSVSPPNRATTNTGEVTIDVGRRSPPPPSTLTGTASGLPPPPSTATAVATESPPLQSTVTAIASRSSPPPSTVTDKAIRSPPSSKKPSGAADEPSQVLSSKAPAKTLQSLFGFSYGSEGTNETPPPAIKLPSQSEKDSVMKRTYSSLFGFKASPSPEKERSPTRVPDEPTTFGRIELTESVPTSDIVEHVAEEGSQPEISANPSTASRPSQVEVIDLGSSDDSSAAASDVGDEHDERADTDDHGEGEHGAQDPRSDIMPLLSQPPRAAQAYLQELMVDDDMIGSRSYSPTEVASSPCAADAADVDMQDIVPNETDATETLPNALQAVGDESHVSDIGPESVFENAIEASAIETPAIAPPDLQGQGRMSEAPSTQSKNIADLYHYFSFQTTASDDESSADEEVDPDPLERTSRSKDVVNSRSAANEEVVGQTGNTARGEVGAVSAPPPTEAIPKTGTVHSGAGMTPSSEQVAVHESQSEKFDAESQVLVSSAVQEISSGDSTILNHTPSAAPMPDSANIEMYEGPVVQVAASSFVEDSMDPARQPEEEAQLSHQSTGLETQRSMNSQQVEAQLPAGAPGHLILPPSTEPTGEGLEVVLDVPAKELTSTAPSTRKHKRNASSKDSSVPLRRSPRKADMPSQSQDQGQRSTARQTRSQRAASSASSQVGATRATLSQRNETPESDGRATTSFNSTLLTPEAAKPLRRSPRKSQSQAESIESMPEPAEEEPNKRTKPSQSTAQKSTPKTQEHKRKRSNETDISPPPKRAAASGNSSSDGTRSEQQAAIERDSVSAEDVSSRKSSFTSRFGHVPEVISTWFSPRRSTRSIPEEDKTKLKDAGAAAAAAADDDDEKAELLQRTSSNGIITSSAYYTPLSNLHEKLNPSSQPGVDSTIDVLAVVTDDTKGPERAKGGPRDYFTIFKIVDSSSFASQAFTTVEVFRPWRATLPVAQVGDIVLLRSFAVKSRKRQPYLLSTDASAWTVWRFGESETAKRPGSAGSARRTSRRSSVIDVGAREETKGPPVELGEGERQHVKELRAWWLAVSGAEKEG</sequence>
<feature type="region of interest" description="Disordered" evidence="1">
    <location>
        <begin position="759"/>
        <end position="778"/>
    </location>
</feature>
<evidence type="ECO:0000256" key="1">
    <source>
        <dbReference type="SAM" id="MobiDB-lite"/>
    </source>
</evidence>
<proteinExistence type="predicted"/>
<feature type="region of interest" description="Disordered" evidence="1">
    <location>
        <begin position="934"/>
        <end position="1252"/>
    </location>
</feature>
<feature type="compositionally biased region" description="Low complexity" evidence="1">
    <location>
        <begin position="1048"/>
        <end position="1067"/>
    </location>
</feature>
<dbReference type="OrthoDB" id="5363079at2759"/>
<feature type="compositionally biased region" description="Polar residues" evidence="1">
    <location>
        <begin position="1171"/>
        <end position="1184"/>
    </location>
</feature>
<evidence type="ECO:0000259" key="2">
    <source>
        <dbReference type="SMART" id="SM00976"/>
    </source>
</evidence>
<feature type="compositionally biased region" description="Polar residues" evidence="1">
    <location>
        <begin position="600"/>
        <end position="613"/>
    </location>
</feature>
<dbReference type="GO" id="GO:0003677">
    <property type="term" value="F:DNA binding"/>
    <property type="evidence" value="ECO:0007669"/>
    <property type="project" value="InterPro"/>
</dbReference>
<dbReference type="RefSeq" id="XP_016760418.1">
    <property type="nucleotide sequence ID" value="XM_016905896.1"/>
</dbReference>
<feature type="compositionally biased region" description="Polar residues" evidence="1">
    <location>
        <begin position="458"/>
        <end position="469"/>
    </location>
</feature>
<dbReference type="HOGENOM" id="CLU_248100_0_0_1"/>
<feature type="region of interest" description="Disordered" evidence="1">
    <location>
        <begin position="214"/>
        <end position="278"/>
    </location>
</feature>
<feature type="compositionally biased region" description="Acidic residues" evidence="1">
    <location>
        <begin position="364"/>
        <end position="390"/>
    </location>
</feature>
<feature type="compositionally biased region" description="Polar residues" evidence="1">
    <location>
        <begin position="953"/>
        <end position="972"/>
    </location>
</feature>